<comment type="caution">
    <text evidence="1">The sequence shown here is derived from an EMBL/GenBank/DDBJ whole genome shotgun (WGS) entry which is preliminary data.</text>
</comment>
<name>A0A3A9ZI78_9ACTN</name>
<reference evidence="1 2" key="1">
    <citation type="journal article" date="2014" name="Int. J. Syst. Evol. Microbiol.">
        <title>Streptomyces hoynatensis sp. nov., isolated from deep marine sediment.</title>
        <authorList>
            <person name="Veyisoglu A."/>
            <person name="Sahin N."/>
        </authorList>
    </citation>
    <scope>NUCLEOTIDE SEQUENCE [LARGE SCALE GENOMIC DNA]</scope>
    <source>
        <strain evidence="1 2">KCTC 29097</strain>
    </source>
</reference>
<organism evidence="1 2">
    <name type="scientific">Streptomyces hoynatensis</name>
    <dbReference type="NCBI Taxonomy" id="1141874"/>
    <lineage>
        <taxon>Bacteria</taxon>
        <taxon>Bacillati</taxon>
        <taxon>Actinomycetota</taxon>
        <taxon>Actinomycetes</taxon>
        <taxon>Kitasatosporales</taxon>
        <taxon>Streptomycetaceae</taxon>
        <taxon>Streptomyces</taxon>
    </lineage>
</organism>
<dbReference type="NCBIfam" id="NF033521">
    <property type="entry name" value="lasso_leader_L3"/>
    <property type="match status" value="1"/>
</dbReference>
<keyword evidence="2" id="KW-1185">Reference proteome</keyword>
<gene>
    <name evidence="1" type="ORF">D7294_01810</name>
</gene>
<accession>A0A3A9ZI78</accession>
<sequence length="45" mass="4841">MRAAEPREVYVPPVLAAAGGFAEETRGHDYQGLAEGNNLYWCGAC</sequence>
<dbReference type="AlphaFoldDB" id="A0A3A9ZI78"/>
<evidence type="ECO:0000313" key="1">
    <source>
        <dbReference type="EMBL" id="RKN46956.1"/>
    </source>
</evidence>
<dbReference type="Proteomes" id="UP000272474">
    <property type="component" value="Unassembled WGS sequence"/>
</dbReference>
<proteinExistence type="predicted"/>
<dbReference type="EMBL" id="RBAL01000001">
    <property type="protein sequence ID" value="RKN46956.1"/>
    <property type="molecule type" value="Genomic_DNA"/>
</dbReference>
<evidence type="ECO:0000313" key="2">
    <source>
        <dbReference type="Proteomes" id="UP000272474"/>
    </source>
</evidence>
<protein>
    <submittedName>
        <fullName evidence="1">Lasso RiPP family leader peptide-containing protein</fullName>
    </submittedName>
</protein>